<name>Q9U5B1_CAEEL</name>
<dbReference type="InParanoid" id="Q9U5B1"/>
<dbReference type="AlphaFoldDB" id="Q9U5B1"/>
<proteinExistence type="predicted"/>
<keyword evidence="1" id="KW-0732">Signal</keyword>
<dbReference type="EMBL" id="BX284602">
    <property type="protein sequence ID" value="CCD69625.2"/>
    <property type="molecule type" value="Genomic_DNA"/>
</dbReference>
<dbReference type="CTD" id="185703"/>
<dbReference type="GeneID" id="185703"/>
<keyword evidence="3" id="KW-1185">Reference proteome</keyword>
<accession>Q9U5B1</accession>
<feature type="chain" id="PRO_5004334199" evidence="1">
    <location>
        <begin position="18"/>
        <end position="162"/>
    </location>
</feature>
<evidence type="ECO:0000256" key="1">
    <source>
        <dbReference type="SAM" id="SignalP"/>
    </source>
</evidence>
<dbReference type="PeptideAtlas" id="Q9U5B1"/>
<sequence length="162" mass="18238">MYPFMFILICLFGYVNAECLIDTLPQETTSSAPELCRDPNPSTCEDFKEWTVSPAEYIEKDGCFMLTCPENTYPSFFSQFQYSEIPPPGNLIPQNALEISPPTSLEEMGGASLSEYFGIICDDGVWKLTKYPNGITFNKDPPSYTNGSLNGYKTEIFTMNCY</sequence>
<feature type="signal peptide" evidence="1">
    <location>
        <begin position="1"/>
        <end position="17"/>
    </location>
</feature>
<dbReference type="STRING" id="6239.F43C11.12.1"/>
<dbReference type="Proteomes" id="UP000001940">
    <property type="component" value="Chromosome II"/>
</dbReference>
<dbReference type="Bgee" id="WBGene00018389">
    <property type="expression patterns" value="Expressed in adult organism"/>
</dbReference>
<dbReference type="HOGENOM" id="CLU_105165_0_0_1"/>
<dbReference type="RefSeq" id="NP_494255.3">
    <property type="nucleotide sequence ID" value="NM_061854.3"/>
</dbReference>
<dbReference type="PhylomeDB" id="Q9U5B1"/>
<organism evidence="2 3">
    <name type="scientific">Caenorhabditis elegans</name>
    <dbReference type="NCBI Taxonomy" id="6239"/>
    <lineage>
        <taxon>Eukaryota</taxon>
        <taxon>Metazoa</taxon>
        <taxon>Ecdysozoa</taxon>
        <taxon>Nematoda</taxon>
        <taxon>Chromadorea</taxon>
        <taxon>Rhabditida</taxon>
        <taxon>Rhabditina</taxon>
        <taxon>Rhabditomorpha</taxon>
        <taxon>Rhabditoidea</taxon>
        <taxon>Rhabditidae</taxon>
        <taxon>Peloderinae</taxon>
        <taxon>Caenorhabditis</taxon>
    </lineage>
</organism>
<reference evidence="2 3" key="1">
    <citation type="journal article" date="1998" name="Science">
        <title>Genome sequence of the nematode C. elegans: a platform for investigating biology.</title>
        <authorList>
            <consortium name="The C. elegans sequencing consortium"/>
            <person name="Sulson J.E."/>
            <person name="Waterston R."/>
        </authorList>
    </citation>
    <scope>NUCLEOTIDE SEQUENCE [LARGE SCALE GENOMIC DNA]</scope>
    <source>
        <strain evidence="2 3">Bristol N2</strain>
    </source>
</reference>
<dbReference type="PaxDb" id="6239-F43C11.12"/>
<dbReference type="Pfam" id="PF02343">
    <property type="entry name" value="TRA-1_regulated"/>
    <property type="match status" value="1"/>
</dbReference>
<dbReference type="InterPro" id="IPR003326">
    <property type="entry name" value="TRA-1_regulated"/>
</dbReference>
<evidence type="ECO:0000313" key="3">
    <source>
        <dbReference type="Proteomes" id="UP000001940"/>
    </source>
</evidence>
<dbReference type="UCSC" id="F43C11.12">
    <property type="organism name" value="c. elegans"/>
</dbReference>
<evidence type="ECO:0000313" key="4">
    <source>
        <dbReference type="WormBase" id="F43C11.12"/>
    </source>
</evidence>
<dbReference type="WormBase" id="F43C11.12">
    <property type="protein sequence ID" value="CE46825"/>
    <property type="gene ID" value="WBGene00018389"/>
</dbReference>
<evidence type="ECO:0000313" key="2">
    <source>
        <dbReference type="EMBL" id="CCD69625.2"/>
    </source>
</evidence>
<dbReference type="KEGG" id="cel:CELE_F43C11.12"/>
<protein>
    <submittedName>
        <fullName evidence="2">DUF281 domain-containing protein</fullName>
    </submittedName>
</protein>
<dbReference type="AGR" id="WB:WBGene00018389"/>
<gene>
    <name evidence="2" type="ORF">CELE_F43C11.12</name>
    <name evidence="2 4" type="ORF">F43C11.12</name>
</gene>